<dbReference type="Proteomes" id="UP000036958">
    <property type="component" value="Unassembled WGS sequence"/>
</dbReference>
<evidence type="ECO:0000256" key="7">
    <source>
        <dbReference type="ARBA" id="ARBA00022777"/>
    </source>
</evidence>
<comment type="caution">
    <text evidence="14">The sequence shown here is derived from an EMBL/GenBank/DDBJ whole genome shotgun (WGS) entry which is preliminary data.</text>
</comment>
<dbReference type="STRING" id="1409788.NC99_10210"/>
<dbReference type="PANTHER" id="PTHR43071">
    <property type="entry name" value="2-AMINO-4-HYDROXY-6-HYDROXYMETHYLDIHYDROPTERIDINE PYROPHOSPHOKINASE"/>
    <property type="match status" value="1"/>
</dbReference>
<dbReference type="AlphaFoldDB" id="A0A0L8VCV0"/>
<evidence type="ECO:0000256" key="6">
    <source>
        <dbReference type="ARBA" id="ARBA00022741"/>
    </source>
</evidence>
<keyword evidence="8" id="KW-0067">ATP-binding</keyword>
<dbReference type="GO" id="GO:0016301">
    <property type="term" value="F:kinase activity"/>
    <property type="evidence" value="ECO:0007669"/>
    <property type="project" value="UniProtKB-KW"/>
</dbReference>
<evidence type="ECO:0000259" key="13">
    <source>
        <dbReference type="Pfam" id="PF01288"/>
    </source>
</evidence>
<dbReference type="NCBIfam" id="TIGR01498">
    <property type="entry name" value="folK"/>
    <property type="match status" value="1"/>
</dbReference>
<dbReference type="Pfam" id="PF01288">
    <property type="entry name" value="HPPK"/>
    <property type="match status" value="1"/>
</dbReference>
<name>A0A0L8VCV0_9BACT</name>
<accession>A0A0L8VCV0</accession>
<evidence type="ECO:0000313" key="15">
    <source>
        <dbReference type="Proteomes" id="UP000036958"/>
    </source>
</evidence>
<dbReference type="GO" id="GO:0046654">
    <property type="term" value="P:tetrahydrofolate biosynthetic process"/>
    <property type="evidence" value="ECO:0007669"/>
    <property type="project" value="UniProtKB-UniPathway"/>
</dbReference>
<dbReference type="EMBL" id="LGIA01000043">
    <property type="protein sequence ID" value="KOH46158.1"/>
    <property type="molecule type" value="Genomic_DNA"/>
</dbReference>
<evidence type="ECO:0000256" key="10">
    <source>
        <dbReference type="ARBA" id="ARBA00029409"/>
    </source>
</evidence>
<feature type="domain" description="7,8-dihydro-6-hydroxymethylpterin-pyrophosphokinase" evidence="13">
    <location>
        <begin position="40"/>
        <end position="168"/>
    </location>
</feature>
<evidence type="ECO:0000256" key="4">
    <source>
        <dbReference type="ARBA" id="ARBA00016218"/>
    </source>
</evidence>
<dbReference type="InterPro" id="IPR000550">
    <property type="entry name" value="Hppk"/>
</dbReference>
<reference evidence="15" key="1">
    <citation type="submission" date="2015-07" db="EMBL/GenBank/DDBJ databases">
        <title>Genome sequencing of Sunxiuqinia dokdonensis strain SK.</title>
        <authorList>
            <person name="Ahn S."/>
            <person name="Kim B.-C."/>
        </authorList>
    </citation>
    <scope>NUCLEOTIDE SEQUENCE [LARGE SCALE GENOMIC DNA]</scope>
    <source>
        <strain evidence="15">SK</strain>
    </source>
</reference>
<keyword evidence="15" id="KW-1185">Reference proteome</keyword>
<protein>
    <recommendedName>
        <fullName evidence="4">2-amino-4-hydroxy-6-hydroxymethyldihydropteridine pyrophosphokinase</fullName>
        <ecNumber evidence="3">2.7.6.3</ecNumber>
    </recommendedName>
    <alternativeName>
        <fullName evidence="11">6-hydroxymethyl-7,8-dihydropterin pyrophosphokinase</fullName>
    </alternativeName>
    <alternativeName>
        <fullName evidence="12">7,8-dihydro-6-hydroxymethylpterin-pyrophosphokinase</fullName>
    </alternativeName>
</protein>
<dbReference type="InterPro" id="IPR035907">
    <property type="entry name" value="Hppk_sf"/>
</dbReference>
<proteinExistence type="inferred from homology"/>
<dbReference type="PANTHER" id="PTHR43071:SF1">
    <property type="entry name" value="2-AMINO-4-HYDROXY-6-HYDROXYMETHYLDIHYDROPTERIDINE PYROPHOSPHOKINASE"/>
    <property type="match status" value="1"/>
</dbReference>
<evidence type="ECO:0000256" key="9">
    <source>
        <dbReference type="ARBA" id="ARBA00022909"/>
    </source>
</evidence>
<evidence type="ECO:0000256" key="2">
    <source>
        <dbReference type="ARBA" id="ARBA00005810"/>
    </source>
</evidence>
<dbReference type="EC" id="2.7.6.3" evidence="3"/>
<evidence type="ECO:0000256" key="1">
    <source>
        <dbReference type="ARBA" id="ARBA00005051"/>
    </source>
</evidence>
<keyword evidence="5 14" id="KW-0808">Transferase</keyword>
<comment type="pathway">
    <text evidence="1">Cofactor biosynthesis; tetrahydrofolate biosynthesis; 2-amino-4-hydroxy-6-hydroxymethyl-7,8-dihydropteridine diphosphate from 7,8-dihydroneopterin triphosphate: step 4/4.</text>
</comment>
<sequence>MVYNFVFARNRYEFKQFVTIKFTDWFIILLIIIEKMAQLYLLLGGNLGDKQQLFANALEMIASDIGEITARSAVYETEPWGFESDDLFWNQVVVVETSLQPLALLEQTQRIEKHLGRVRHAQQYVSRLIDLDLLFYDKQVIRHLRLEIPHPRIAERRFVLEPLAEIAPDFLHPVLHKTIAQLLADCPDQLAVNKLKA</sequence>
<evidence type="ECO:0000313" key="14">
    <source>
        <dbReference type="EMBL" id="KOH46158.1"/>
    </source>
</evidence>
<comment type="similarity">
    <text evidence="2">Belongs to the HPPK family.</text>
</comment>
<dbReference type="GO" id="GO:0046656">
    <property type="term" value="P:folic acid biosynthetic process"/>
    <property type="evidence" value="ECO:0007669"/>
    <property type="project" value="UniProtKB-KW"/>
</dbReference>
<dbReference type="GO" id="GO:0003848">
    <property type="term" value="F:2-amino-4-hydroxy-6-hydroxymethyldihydropteridine diphosphokinase activity"/>
    <property type="evidence" value="ECO:0007669"/>
    <property type="project" value="UniProtKB-EC"/>
</dbReference>
<dbReference type="GO" id="GO:0005524">
    <property type="term" value="F:ATP binding"/>
    <property type="evidence" value="ECO:0007669"/>
    <property type="project" value="UniProtKB-KW"/>
</dbReference>
<organism evidence="14 15">
    <name type="scientific">Sunxiuqinia dokdonensis</name>
    <dbReference type="NCBI Taxonomy" id="1409788"/>
    <lineage>
        <taxon>Bacteria</taxon>
        <taxon>Pseudomonadati</taxon>
        <taxon>Bacteroidota</taxon>
        <taxon>Bacteroidia</taxon>
        <taxon>Marinilabiliales</taxon>
        <taxon>Prolixibacteraceae</taxon>
        <taxon>Sunxiuqinia</taxon>
    </lineage>
</organism>
<evidence type="ECO:0000256" key="11">
    <source>
        <dbReference type="ARBA" id="ARBA00029766"/>
    </source>
</evidence>
<dbReference type="PATRIC" id="fig|1409788.3.peg.1041"/>
<comment type="function">
    <text evidence="10">Catalyzes the transfer of pyrophosphate from adenosine triphosphate (ATP) to 6-hydroxymethyl-7,8-dihydropterin, an enzymatic step in folate biosynthesis pathway.</text>
</comment>
<evidence type="ECO:0000256" key="12">
    <source>
        <dbReference type="ARBA" id="ARBA00033413"/>
    </source>
</evidence>
<dbReference type="CDD" id="cd00483">
    <property type="entry name" value="HPPK"/>
    <property type="match status" value="1"/>
</dbReference>
<dbReference type="Gene3D" id="3.30.70.560">
    <property type="entry name" value="7,8-Dihydro-6-hydroxymethylpterin-pyrophosphokinase HPPK"/>
    <property type="match status" value="1"/>
</dbReference>
<gene>
    <name evidence="14" type="ORF">NC99_10210</name>
</gene>
<keyword evidence="7 14" id="KW-0418">Kinase</keyword>
<keyword evidence="9" id="KW-0289">Folate biosynthesis</keyword>
<evidence type="ECO:0000256" key="5">
    <source>
        <dbReference type="ARBA" id="ARBA00022679"/>
    </source>
</evidence>
<dbReference type="SUPFAM" id="SSF55083">
    <property type="entry name" value="6-hydroxymethyl-7,8-dihydropterin pyrophosphokinase, HPPK"/>
    <property type="match status" value="1"/>
</dbReference>
<dbReference type="UniPathway" id="UPA00077">
    <property type="reaction ID" value="UER00155"/>
</dbReference>
<evidence type="ECO:0000256" key="3">
    <source>
        <dbReference type="ARBA" id="ARBA00013253"/>
    </source>
</evidence>
<evidence type="ECO:0000256" key="8">
    <source>
        <dbReference type="ARBA" id="ARBA00022840"/>
    </source>
</evidence>
<keyword evidence="6" id="KW-0547">Nucleotide-binding</keyword>